<sequence length="125" mass="14081">MSKEIQTVSSDIMQKPTANELTLADLIKLGEPLLKSWTEAENEKHRRELEYENNRLQIVAKQNRLITFGLFAVLGLVLINAGILFYFGRDSIAMDLIKLIVGIGGAAFGGYGWAITRRKEEEEQL</sequence>
<evidence type="ECO:0000313" key="3">
    <source>
        <dbReference type="Proteomes" id="UP000050360"/>
    </source>
</evidence>
<evidence type="ECO:0000256" key="1">
    <source>
        <dbReference type="SAM" id="Phobius"/>
    </source>
</evidence>
<feature type="transmembrane region" description="Helical" evidence="1">
    <location>
        <begin position="65"/>
        <end position="87"/>
    </location>
</feature>
<feature type="transmembrane region" description="Helical" evidence="1">
    <location>
        <begin position="99"/>
        <end position="116"/>
    </location>
</feature>
<reference evidence="2 3" key="1">
    <citation type="submission" date="2015-09" db="EMBL/GenBank/DDBJ databases">
        <title>A metagenomics-based metabolic model of nitrate-dependent anaerobic oxidation of methane by Methanoperedens-like archaea.</title>
        <authorList>
            <person name="Arshad A."/>
            <person name="Speth D.R."/>
            <person name="De Graaf R.M."/>
            <person name="Op Den Camp H.J."/>
            <person name="Jetten M.S."/>
            <person name="Welte C.U."/>
        </authorList>
    </citation>
    <scope>NUCLEOTIDE SEQUENCE [LARGE SCALE GENOMIC DNA]</scope>
</reference>
<keyword evidence="1" id="KW-0472">Membrane</keyword>
<keyword evidence="1" id="KW-0812">Transmembrane</keyword>
<accession>A0A0P8AED9</accession>
<dbReference type="AlphaFoldDB" id="A0A0P8AED9"/>
<protein>
    <recommendedName>
        <fullName evidence="4">DUF2335 domain-containing protein</fullName>
    </recommendedName>
</protein>
<dbReference type="Proteomes" id="UP000050360">
    <property type="component" value="Unassembled WGS sequence"/>
</dbReference>
<organism evidence="2 3">
    <name type="scientific">Candidatus Methanoperedens nitratireducens</name>
    <dbReference type="NCBI Taxonomy" id="1392998"/>
    <lineage>
        <taxon>Archaea</taxon>
        <taxon>Methanobacteriati</taxon>
        <taxon>Methanobacteriota</taxon>
        <taxon>Stenosarchaea group</taxon>
        <taxon>Methanomicrobia</taxon>
        <taxon>Methanosarcinales</taxon>
        <taxon>ANME-2 cluster</taxon>
        <taxon>Candidatus Methanoperedentaceae</taxon>
        <taxon>Candidatus Methanoperedens</taxon>
    </lineage>
</organism>
<evidence type="ECO:0008006" key="4">
    <source>
        <dbReference type="Google" id="ProtNLM"/>
    </source>
</evidence>
<name>A0A0P8AED9_9EURY</name>
<proteinExistence type="predicted"/>
<evidence type="ECO:0000313" key="2">
    <source>
        <dbReference type="EMBL" id="KPQ45350.1"/>
    </source>
</evidence>
<dbReference type="EMBL" id="LKCM01000008">
    <property type="protein sequence ID" value="KPQ45350.1"/>
    <property type="molecule type" value="Genomic_DNA"/>
</dbReference>
<keyword evidence="1" id="KW-1133">Transmembrane helix</keyword>
<comment type="caution">
    <text evidence="2">The sequence shown here is derived from an EMBL/GenBank/DDBJ whole genome shotgun (WGS) entry which is preliminary data.</text>
</comment>
<gene>
    <name evidence="2" type="ORF">MPEBLZ_00024</name>
</gene>